<dbReference type="Proteomes" id="UP000248688">
    <property type="component" value="Chromosome"/>
</dbReference>
<dbReference type="AlphaFoldDB" id="A0A2Z4IGZ7"/>
<sequence length="125" mass="14326">MMNIKCIVIASVLFIVGGNLYAQEEFDTGKSIFDRFSLHVKPLNADSLRAAIEDMGFGSISYPAKDFNLHDHVDDFGHNFPIYQLPMDKDYKLKRKVLPEDYPAKMPTFKFKKPEGVLEIIPQQE</sequence>
<accession>A0A2Z4IGZ7</accession>
<dbReference type="KEGG" id="est:DN752_10025"/>
<keyword evidence="2" id="KW-1185">Reference proteome</keyword>
<dbReference type="OrthoDB" id="838466at2"/>
<proteinExistence type="predicted"/>
<dbReference type="RefSeq" id="WP_112783812.1">
    <property type="nucleotide sequence ID" value="NZ_CP030041.1"/>
</dbReference>
<evidence type="ECO:0000313" key="2">
    <source>
        <dbReference type="Proteomes" id="UP000248688"/>
    </source>
</evidence>
<gene>
    <name evidence="1" type="ORF">DN752_10025</name>
</gene>
<organism evidence="1 2">
    <name type="scientific">Echinicola strongylocentroti</name>
    <dbReference type="NCBI Taxonomy" id="1795355"/>
    <lineage>
        <taxon>Bacteria</taxon>
        <taxon>Pseudomonadati</taxon>
        <taxon>Bacteroidota</taxon>
        <taxon>Cytophagia</taxon>
        <taxon>Cytophagales</taxon>
        <taxon>Cyclobacteriaceae</taxon>
        <taxon>Echinicola</taxon>
    </lineage>
</organism>
<name>A0A2Z4IGZ7_9BACT</name>
<dbReference type="EMBL" id="CP030041">
    <property type="protein sequence ID" value="AWW30431.1"/>
    <property type="molecule type" value="Genomic_DNA"/>
</dbReference>
<reference evidence="1 2" key="1">
    <citation type="submission" date="2018-06" db="EMBL/GenBank/DDBJ databases">
        <title>Echinicola strongylocentroti sp. nov., isolated from a sea urchin Strongylocentrotus intermedius.</title>
        <authorList>
            <person name="Bae S.S."/>
        </authorList>
    </citation>
    <scope>NUCLEOTIDE SEQUENCE [LARGE SCALE GENOMIC DNA]</scope>
    <source>
        <strain evidence="1 2">MEBiC08714</strain>
    </source>
</reference>
<protein>
    <submittedName>
        <fullName evidence="1">Uncharacterized protein</fullName>
    </submittedName>
</protein>
<evidence type="ECO:0000313" key="1">
    <source>
        <dbReference type="EMBL" id="AWW30431.1"/>
    </source>
</evidence>